<keyword evidence="10 13" id="KW-1133">Transmembrane helix</keyword>
<protein>
    <recommendedName>
        <fullName evidence="4">Glucans biosynthesis glucosyltransferase H</fullName>
    </recommendedName>
</protein>
<evidence type="ECO:0000256" key="4">
    <source>
        <dbReference type="ARBA" id="ARBA00020585"/>
    </source>
</evidence>
<dbReference type="Pfam" id="PF13632">
    <property type="entry name" value="Glyco_trans_2_3"/>
    <property type="match status" value="1"/>
</dbReference>
<dbReference type="PANTHER" id="PTHR43867">
    <property type="entry name" value="CELLULOSE SYNTHASE CATALYTIC SUBUNIT A [UDP-FORMING]"/>
    <property type="match status" value="1"/>
</dbReference>
<evidence type="ECO:0000256" key="13">
    <source>
        <dbReference type="SAM" id="Phobius"/>
    </source>
</evidence>
<evidence type="ECO:0000256" key="12">
    <source>
        <dbReference type="SAM" id="MobiDB-lite"/>
    </source>
</evidence>
<feature type="region of interest" description="Disordered" evidence="12">
    <location>
        <begin position="1"/>
        <end position="20"/>
    </location>
</feature>
<dbReference type="NCBIfam" id="NF003962">
    <property type="entry name" value="PRK05454.2-5"/>
    <property type="match status" value="1"/>
</dbReference>
<evidence type="ECO:0000256" key="8">
    <source>
        <dbReference type="ARBA" id="ARBA00022679"/>
    </source>
</evidence>
<name>A0A1X6Z472_9RHOB</name>
<dbReference type="EMBL" id="FWFK01000003">
    <property type="protein sequence ID" value="SLN40454.1"/>
    <property type="molecule type" value="Genomic_DNA"/>
</dbReference>
<evidence type="ECO:0000256" key="2">
    <source>
        <dbReference type="ARBA" id="ARBA00005001"/>
    </source>
</evidence>
<keyword evidence="5" id="KW-1003">Cell membrane</keyword>
<evidence type="ECO:0000256" key="7">
    <source>
        <dbReference type="ARBA" id="ARBA00022676"/>
    </source>
</evidence>
<comment type="pathway">
    <text evidence="2">Glycan metabolism; osmoregulated periplasmic glucan (OPG) biosynthesis.</text>
</comment>
<keyword evidence="6" id="KW-0997">Cell inner membrane</keyword>
<feature type="transmembrane region" description="Helical" evidence="13">
    <location>
        <begin position="400"/>
        <end position="419"/>
    </location>
</feature>
<dbReference type="OrthoDB" id="9775281at2"/>
<keyword evidence="11 13" id="KW-0472">Membrane</keyword>
<feature type="transmembrane region" description="Helical" evidence="13">
    <location>
        <begin position="44"/>
        <end position="69"/>
    </location>
</feature>
<dbReference type="Proteomes" id="UP000193570">
    <property type="component" value="Unassembled WGS sequence"/>
</dbReference>
<accession>A0A1X6Z472</accession>
<dbReference type="GO" id="GO:0005886">
    <property type="term" value="C:plasma membrane"/>
    <property type="evidence" value="ECO:0007669"/>
    <property type="project" value="UniProtKB-SubCell"/>
</dbReference>
<dbReference type="InterPro" id="IPR001173">
    <property type="entry name" value="Glyco_trans_2-like"/>
</dbReference>
<evidence type="ECO:0000313" key="15">
    <source>
        <dbReference type="EMBL" id="SLN40454.1"/>
    </source>
</evidence>
<dbReference type="InterPro" id="IPR050321">
    <property type="entry name" value="Glycosyltr_2/OpgH_subfam"/>
</dbReference>
<evidence type="ECO:0000313" key="16">
    <source>
        <dbReference type="Proteomes" id="UP000193570"/>
    </source>
</evidence>
<dbReference type="SUPFAM" id="SSF53448">
    <property type="entry name" value="Nucleotide-diphospho-sugar transferases"/>
    <property type="match status" value="1"/>
</dbReference>
<evidence type="ECO:0000256" key="5">
    <source>
        <dbReference type="ARBA" id="ARBA00022475"/>
    </source>
</evidence>
<dbReference type="Gene3D" id="3.90.550.10">
    <property type="entry name" value="Spore Coat Polysaccharide Biosynthesis Protein SpsA, Chain A"/>
    <property type="match status" value="1"/>
</dbReference>
<dbReference type="AlphaFoldDB" id="A0A1X6Z472"/>
<feature type="transmembrane region" description="Helical" evidence="13">
    <location>
        <begin position="451"/>
        <end position="473"/>
    </location>
</feature>
<evidence type="ECO:0000256" key="9">
    <source>
        <dbReference type="ARBA" id="ARBA00022692"/>
    </source>
</evidence>
<keyword evidence="7 15" id="KW-0328">Glycosyltransferase</keyword>
<evidence type="ECO:0000259" key="14">
    <source>
        <dbReference type="Pfam" id="PF13632"/>
    </source>
</evidence>
<feature type="domain" description="Glycosyltransferase 2-like" evidence="14">
    <location>
        <begin position="225"/>
        <end position="459"/>
    </location>
</feature>
<proteinExistence type="inferred from homology"/>
<dbReference type="NCBIfam" id="NF003958">
    <property type="entry name" value="PRK05454.2-1"/>
    <property type="match status" value="1"/>
</dbReference>
<dbReference type="GO" id="GO:0016758">
    <property type="term" value="F:hexosyltransferase activity"/>
    <property type="evidence" value="ECO:0007669"/>
    <property type="project" value="TreeGrafter"/>
</dbReference>
<comment type="similarity">
    <text evidence="3">Belongs to the glycosyltransferase 2 family. OpgH subfamily.</text>
</comment>
<feature type="transmembrane region" description="Helical" evidence="13">
    <location>
        <begin position="81"/>
        <end position="104"/>
    </location>
</feature>
<keyword evidence="16" id="KW-1185">Reference proteome</keyword>
<organism evidence="15 16">
    <name type="scientific">Roseivivax jejudonensis</name>
    <dbReference type="NCBI Taxonomy" id="1529041"/>
    <lineage>
        <taxon>Bacteria</taxon>
        <taxon>Pseudomonadati</taxon>
        <taxon>Pseudomonadota</taxon>
        <taxon>Alphaproteobacteria</taxon>
        <taxon>Rhodobacterales</taxon>
        <taxon>Roseobacteraceae</taxon>
        <taxon>Roseivivax</taxon>
    </lineage>
</organism>
<gene>
    <name evidence="15" type="primary">opgH_3</name>
    <name evidence="15" type="ORF">ROJ8625_01907</name>
</gene>
<evidence type="ECO:0000256" key="3">
    <source>
        <dbReference type="ARBA" id="ARBA00009337"/>
    </source>
</evidence>
<keyword evidence="8 15" id="KW-0808">Transferase</keyword>
<comment type="subcellular location">
    <subcellularLocation>
        <location evidence="1">Cell inner membrane</location>
        <topology evidence="1">Multi-pass membrane protein</topology>
    </subcellularLocation>
</comment>
<evidence type="ECO:0000256" key="10">
    <source>
        <dbReference type="ARBA" id="ARBA00022989"/>
    </source>
</evidence>
<dbReference type="PANTHER" id="PTHR43867:SF5">
    <property type="entry name" value="GLUCANS BIOSYNTHESIS GLUCOSYLTRANSFERASE H"/>
    <property type="match status" value="1"/>
</dbReference>
<dbReference type="InterPro" id="IPR029044">
    <property type="entry name" value="Nucleotide-diphossugar_trans"/>
</dbReference>
<sequence>MDRLTFAPTGAAMPPEAPLPMRAQSFRDRPEAGRTLPGWTIGDVAWRLGAFGPAIAITLSLIWGIARWFRSGGFTLGEGVLVFLIGLTFVWVSLSVSAVLMAILRLGLARARRGRVAEPAAPRARQRVALLVPVYNECPWEVAGNIAAMRAELVQERETDHFAFFILSDTRDPQIAGEEVRAACALDQESGIRVHYRRRAENTDKKVGNINDWILRWGADWDAMIVLDADSLMSGSAIRGLADALARDPDAGLIQSFPVLISAETLFGRMQQFATSVYGWLLAEGLALWSRSEGNYWGHNAIIRTRAFADSARLPYLRGRGGRDELILSHDFVEAGMLRRAGWAVRFRPRVGGSFEETPATLIDYVLRDRRWCQGNLQHLRLLRARGFHPISRFHMLQGAFAYLLSPAWFVLLVVWSILLPMGDGTPVNYFSASNPLYPVWPQMSRIDGTWFLIFIYAMLLLPKIAAALMMAATRGVARLYGGPGRFAATTLTEIALAILYAPILMVQQSAAVLRAALGRPNPWAPQRRGACRHGWGTLLRFHWLETILGAVMLAGMATGTLSVWLAPVALSLAAAVPLSRLSGVRVADSALRPLRLDTPLSLREPKVQRRARVERARFRALIETPPAAGIAAE</sequence>
<feature type="transmembrane region" description="Helical" evidence="13">
    <location>
        <begin position="548"/>
        <end position="577"/>
    </location>
</feature>
<keyword evidence="9 13" id="KW-0812">Transmembrane</keyword>
<evidence type="ECO:0000256" key="1">
    <source>
        <dbReference type="ARBA" id="ARBA00004429"/>
    </source>
</evidence>
<feature type="transmembrane region" description="Helical" evidence="13">
    <location>
        <begin position="485"/>
        <end position="504"/>
    </location>
</feature>
<evidence type="ECO:0000256" key="11">
    <source>
        <dbReference type="ARBA" id="ARBA00023136"/>
    </source>
</evidence>
<dbReference type="RefSeq" id="WP_085791626.1">
    <property type="nucleotide sequence ID" value="NZ_FWFK01000003.1"/>
</dbReference>
<reference evidence="15 16" key="1">
    <citation type="submission" date="2017-03" db="EMBL/GenBank/DDBJ databases">
        <authorList>
            <person name="Afonso C.L."/>
            <person name="Miller P.J."/>
            <person name="Scott M.A."/>
            <person name="Spackman E."/>
            <person name="Goraichik I."/>
            <person name="Dimitrov K.M."/>
            <person name="Suarez D.L."/>
            <person name="Swayne D.E."/>
        </authorList>
    </citation>
    <scope>NUCLEOTIDE SEQUENCE [LARGE SCALE GENOMIC DNA]</scope>
    <source>
        <strain evidence="15 16">CECT 8625</strain>
    </source>
</reference>
<evidence type="ECO:0000256" key="6">
    <source>
        <dbReference type="ARBA" id="ARBA00022519"/>
    </source>
</evidence>